<dbReference type="Pfam" id="PF02607">
    <property type="entry name" value="B12-binding_2"/>
    <property type="match status" value="1"/>
</dbReference>
<dbReference type="PROSITE" id="PS50937">
    <property type="entry name" value="HTH_MERR_2"/>
    <property type="match status" value="1"/>
</dbReference>
<dbReference type="Gene3D" id="3.40.50.280">
    <property type="entry name" value="Cobalamin-binding domain"/>
    <property type="match status" value="1"/>
</dbReference>
<dbReference type="SMART" id="SM00422">
    <property type="entry name" value="HTH_MERR"/>
    <property type="match status" value="1"/>
</dbReference>
<dbReference type="RefSeq" id="WP_186816820.1">
    <property type="nucleotide sequence ID" value="NZ_BJVJ01000012.1"/>
</dbReference>
<organism evidence="2 3">
    <name type="scientific">Pseudonocardia sulfidoxydans NBRC 16205</name>
    <dbReference type="NCBI Taxonomy" id="1223511"/>
    <lineage>
        <taxon>Bacteria</taxon>
        <taxon>Bacillati</taxon>
        <taxon>Actinomycetota</taxon>
        <taxon>Actinomycetes</taxon>
        <taxon>Pseudonocardiales</taxon>
        <taxon>Pseudonocardiaceae</taxon>
        <taxon>Pseudonocardia</taxon>
    </lineage>
</organism>
<dbReference type="Gene3D" id="1.10.1660.10">
    <property type="match status" value="1"/>
</dbReference>
<name>A0A511DDC1_9PSEU</name>
<evidence type="ECO:0000259" key="1">
    <source>
        <dbReference type="PROSITE" id="PS50937"/>
    </source>
</evidence>
<gene>
    <name evidence="2" type="ORF">PSU4_17530</name>
</gene>
<dbReference type="InterPro" id="IPR036594">
    <property type="entry name" value="Meth_synthase_dom"/>
</dbReference>
<dbReference type="EMBL" id="BJVJ01000012">
    <property type="protein sequence ID" value="GEL22799.1"/>
    <property type="molecule type" value="Genomic_DNA"/>
</dbReference>
<protein>
    <submittedName>
        <fullName evidence="2">MerR family transcriptional regulator</fullName>
    </submittedName>
</protein>
<comment type="caution">
    <text evidence="2">The sequence shown here is derived from an EMBL/GenBank/DDBJ whole genome shotgun (WGS) entry which is preliminary data.</text>
</comment>
<dbReference type="SUPFAM" id="SSF46955">
    <property type="entry name" value="Putative DNA-binding domain"/>
    <property type="match status" value="1"/>
</dbReference>
<dbReference type="SUPFAM" id="SSF52242">
    <property type="entry name" value="Cobalamin (vitamin B12)-binding domain"/>
    <property type="match status" value="1"/>
</dbReference>
<dbReference type="InterPro" id="IPR003759">
    <property type="entry name" value="Cbl-bd_cap"/>
</dbReference>
<dbReference type="InterPro" id="IPR009061">
    <property type="entry name" value="DNA-bd_dom_put_sf"/>
</dbReference>
<dbReference type="GO" id="GO:0046872">
    <property type="term" value="F:metal ion binding"/>
    <property type="evidence" value="ECO:0007669"/>
    <property type="project" value="InterPro"/>
</dbReference>
<accession>A0A511DDC1</accession>
<dbReference type="GO" id="GO:0031419">
    <property type="term" value="F:cobalamin binding"/>
    <property type="evidence" value="ECO:0007669"/>
    <property type="project" value="InterPro"/>
</dbReference>
<keyword evidence="3" id="KW-1185">Reference proteome</keyword>
<reference evidence="2 3" key="1">
    <citation type="submission" date="2019-07" db="EMBL/GenBank/DDBJ databases">
        <title>Whole genome shotgun sequence of Pseudonocardia sulfidoxydans NBRC 16205.</title>
        <authorList>
            <person name="Hosoyama A."/>
            <person name="Uohara A."/>
            <person name="Ohji S."/>
            <person name="Ichikawa N."/>
        </authorList>
    </citation>
    <scope>NUCLEOTIDE SEQUENCE [LARGE SCALE GENOMIC DNA]</scope>
    <source>
        <strain evidence="2 3">NBRC 16205</strain>
    </source>
</reference>
<dbReference type="Pfam" id="PF13411">
    <property type="entry name" value="MerR_1"/>
    <property type="match status" value="1"/>
</dbReference>
<evidence type="ECO:0000313" key="2">
    <source>
        <dbReference type="EMBL" id="GEL22799.1"/>
    </source>
</evidence>
<dbReference type="InterPro" id="IPR000551">
    <property type="entry name" value="MerR-type_HTH_dom"/>
</dbReference>
<proteinExistence type="predicted"/>
<dbReference type="AlphaFoldDB" id="A0A511DDC1"/>
<dbReference type="InterPro" id="IPR036724">
    <property type="entry name" value="Cobalamin-bd_sf"/>
</dbReference>
<dbReference type="Gene3D" id="1.10.1240.10">
    <property type="entry name" value="Methionine synthase domain"/>
    <property type="match status" value="1"/>
</dbReference>
<dbReference type="Proteomes" id="UP000321685">
    <property type="component" value="Unassembled WGS sequence"/>
</dbReference>
<evidence type="ECO:0000313" key="3">
    <source>
        <dbReference type="Proteomes" id="UP000321685"/>
    </source>
</evidence>
<dbReference type="GO" id="GO:0006355">
    <property type="term" value="P:regulation of DNA-templated transcription"/>
    <property type="evidence" value="ECO:0007669"/>
    <property type="project" value="InterPro"/>
</dbReference>
<feature type="domain" description="HTH merR-type" evidence="1">
    <location>
        <begin position="17"/>
        <end position="86"/>
    </location>
</feature>
<sequence length="335" mass="34456">MTAVEGDPDTAAPIALSLPVAAVARRLGVAPATLRTWARRYGLEPTGHVPGRHRRYTAGDLARLEIMQRALTHGAGPAEAARLALAARATAPTPIALAAGPATHHAADPAVATAVLDAPAPRRGGRLLRLSDAGPGARGLARAAFAMDAQAVRGVLAESVAADGLVVTWDDVARPVLVAVAERWESNGRGVEIEHLVSDCVTSVYNAHSVGAPVDTGLRPVLLAAMPGELHVLPLNVLSAVLAERGLPCRPLGADLPAVALVDAVRRVAPAALVLWSQMAGSGDPEVVESLPRTRPRHRVFVGGTGWDGVALPSATTRLTSLAQAADVLTRVVAG</sequence>
<dbReference type="GO" id="GO:0003677">
    <property type="term" value="F:DNA binding"/>
    <property type="evidence" value="ECO:0007669"/>
    <property type="project" value="InterPro"/>
</dbReference>